<evidence type="ECO:0000256" key="3">
    <source>
        <dbReference type="ARBA" id="ARBA00022737"/>
    </source>
</evidence>
<feature type="region of interest" description="Disordered" evidence="7">
    <location>
        <begin position="637"/>
        <end position="666"/>
    </location>
</feature>
<sequence>MYRSYDLLLIESGARQQLLRSIIQSGNEQEISQKLSGLESQWKSVLIKARQRKRQILDFLMVWNDCEYGVDEVMELMRETRELLLGKIPSEHENLHGDLIKCRDREIMFEMGQVKLDRIRSWMKKIKEEMKGPDVKLLQERVTLATTLWNELLQQTTDRKKFVDSCLTEWNQFDDQYHELCDWLCGIEAKVSMATDGSINDLIGELQQTYLDDMTEKRETLMNLASKLDGPNTGSASGRKFYITEVLCKVERCYQALLKLLIYRAKKISETVSAVTQLDSSMNNLRDWLNEVETSLAEPVAHDRCTNDDIKARLHEQQGLQEDIEKHSTGVASVLNLCEVLLHDADACSTDGDKESITEATKSLDRRWRNICALSMERRLQIEDTQRLWQKFLADFARFSDWLKSCEETASRPCTDHVTYAVARDELRSFENFQRQVHEGLTQLELINKQYRRLARENRTDTSNQLRLMVYEGNTRWDALSRRISCVLRRLKHAIERRELFETLRESLLVWLTEMDLQLTNLEHFSPKIENADKLKQIKVFKKRIDDRISLLINLDERGKLLLQGGEEQDCVKLEEELNDFHEYCLQVFIRLDRYYRRLLRVSVKDDSEYKNSLYHDMEMQELSWWAGGSSEVLDLPGDSPSPELTSSRKSKKQNGRLTPGSMGSLEWDDYDMSRSEIETKIANGEMTDDDSIPVPIFFNRNDEAMLFLFLEFCAENYPRLKQEIQRYRSNNLHYHLPIRHNRQMLYFQIDKTSKRSNAVDIRDLDTGESLRIKGSILAYCRSVLNILKGITNNIVLFINMQAFITQFDKTNNLWYKSFLDTRHKKPRTSEKMSETQRQQLNNDLEDVLSWLVNVKCDVTENGDYVTIRDLEQKLSDLKDLQKQIEVRKPIVLSINLVTSPYSTSEEDGDELKTKLRRMNKGWEDVEKSVLDWKRSLQRCFVRSKAFRSDVQKIQERVKDLSRRRDDLVAVVKTWESPLSAPFSTLRKTHRDLVQIRIEILEDRAQVASLQDVSNLLFVDARYRATSSPPVDGAAEACDKLNDLGASLRSLLDRVADDIQVAETALQRERHRARDEVSSTSDVDSIASETSLHSSTPIKLKMLRRKWFDFIIE</sequence>
<dbReference type="InParanoid" id="F6S0E6"/>
<reference evidence="8" key="2">
    <citation type="journal article" date="2008" name="Genome Biol.">
        <title>Improved genome assembly and evidence-based global gene model set for the chordate Ciona intestinalis: new insight into intron and operon populations.</title>
        <authorList>
            <person name="Satou Y."/>
            <person name="Mineta K."/>
            <person name="Ogasawara M."/>
            <person name="Sasakura Y."/>
            <person name="Shoguchi E."/>
            <person name="Ueno K."/>
            <person name="Yamada L."/>
            <person name="Matsumoto J."/>
            <person name="Wasserscheid J."/>
            <person name="Dewar K."/>
            <person name="Wiley G.B."/>
            <person name="Macmil S.L."/>
            <person name="Roe B.A."/>
            <person name="Zeller R.W."/>
            <person name="Hastings K.E."/>
            <person name="Lemaire P."/>
            <person name="Lindquist E."/>
            <person name="Endo T."/>
            <person name="Hotta K."/>
            <person name="Inaba K."/>
        </authorList>
    </citation>
    <scope>NUCLEOTIDE SEQUENCE [LARGE SCALE GENOMIC DNA]</scope>
    <source>
        <strain evidence="8">wild type</strain>
    </source>
</reference>
<keyword evidence="3" id="KW-0677">Repeat</keyword>
<reference evidence="8" key="3">
    <citation type="submission" date="2025-08" db="UniProtKB">
        <authorList>
            <consortium name="Ensembl"/>
        </authorList>
    </citation>
    <scope>IDENTIFICATION</scope>
</reference>
<dbReference type="GO" id="GO:0031965">
    <property type="term" value="C:nuclear membrane"/>
    <property type="evidence" value="ECO:0007669"/>
    <property type="project" value="UniProtKB-SubCell"/>
</dbReference>
<evidence type="ECO:0000256" key="2">
    <source>
        <dbReference type="ARBA" id="ARBA00022553"/>
    </source>
</evidence>
<dbReference type="InterPro" id="IPR018159">
    <property type="entry name" value="Spectrin/alpha-actinin"/>
</dbReference>
<dbReference type="Pfam" id="PF00435">
    <property type="entry name" value="Spectrin"/>
    <property type="match status" value="2"/>
</dbReference>
<dbReference type="HOGENOM" id="CLU_000034_0_0_1"/>
<dbReference type="CDD" id="cd00176">
    <property type="entry name" value="SPEC"/>
    <property type="match status" value="2"/>
</dbReference>
<dbReference type="Proteomes" id="UP000008144">
    <property type="component" value="Chromosome 3"/>
</dbReference>
<keyword evidence="6" id="KW-0175">Coiled coil</keyword>
<dbReference type="Gene3D" id="1.20.58.60">
    <property type="match status" value="5"/>
</dbReference>
<dbReference type="OMA" id="HTIECHI"/>
<dbReference type="SUPFAM" id="SSF46966">
    <property type="entry name" value="Spectrin repeat"/>
    <property type="match status" value="6"/>
</dbReference>
<comment type="subcellular location">
    <subcellularLocation>
        <location evidence="1">Nucleus membrane</location>
    </subcellularLocation>
</comment>
<evidence type="ECO:0000256" key="7">
    <source>
        <dbReference type="SAM" id="MobiDB-lite"/>
    </source>
</evidence>
<dbReference type="Ensembl" id="ENSCINT00000022627.2">
    <property type="protein sequence ID" value="ENSCINP00000022381.2"/>
    <property type="gene ID" value="ENSCING00000011799.2"/>
</dbReference>
<evidence type="ECO:0000313" key="8">
    <source>
        <dbReference type="Ensembl" id="ENSCINP00000022381.2"/>
    </source>
</evidence>
<proteinExistence type="predicted"/>
<evidence type="ECO:0000313" key="9">
    <source>
        <dbReference type="Proteomes" id="UP000008144"/>
    </source>
</evidence>
<dbReference type="InterPro" id="IPR002017">
    <property type="entry name" value="Spectrin_repeat"/>
</dbReference>
<dbReference type="PANTHER" id="PTHR14514:SF2">
    <property type="entry name" value="A-KINASE ANCHOR PROTEIN 6"/>
    <property type="match status" value="1"/>
</dbReference>
<protein>
    <recommendedName>
        <fullName evidence="10">KASH domain-containing protein</fullName>
    </recommendedName>
</protein>
<evidence type="ECO:0000256" key="4">
    <source>
        <dbReference type="ARBA" id="ARBA00023136"/>
    </source>
</evidence>
<evidence type="ECO:0000256" key="5">
    <source>
        <dbReference type="ARBA" id="ARBA00023242"/>
    </source>
</evidence>
<dbReference type="GeneTree" id="ENSGT00940000154481"/>
<evidence type="ECO:0000256" key="1">
    <source>
        <dbReference type="ARBA" id="ARBA00004126"/>
    </source>
</evidence>
<dbReference type="SMART" id="SM00150">
    <property type="entry name" value="SPEC"/>
    <property type="match status" value="5"/>
</dbReference>
<reference evidence="8" key="4">
    <citation type="submission" date="2025-09" db="UniProtKB">
        <authorList>
            <consortium name="Ensembl"/>
        </authorList>
    </citation>
    <scope>IDENTIFICATION</scope>
</reference>
<evidence type="ECO:0000256" key="6">
    <source>
        <dbReference type="SAM" id="Coils"/>
    </source>
</evidence>
<keyword evidence="5" id="KW-0539">Nucleus</keyword>
<evidence type="ECO:0008006" key="10">
    <source>
        <dbReference type="Google" id="ProtNLM"/>
    </source>
</evidence>
<feature type="coiled-coil region" evidence="6">
    <location>
        <begin position="944"/>
        <end position="971"/>
    </location>
</feature>
<dbReference type="PANTHER" id="PTHR14514">
    <property type="entry name" value="PKA ANCHORING PROTEIN"/>
    <property type="match status" value="1"/>
</dbReference>
<dbReference type="EMBL" id="EAAA01001610">
    <property type="status" value="NOT_ANNOTATED_CDS"/>
    <property type="molecule type" value="Genomic_DNA"/>
</dbReference>
<accession>F6S0E6</accession>
<organism evidence="8 9">
    <name type="scientific">Ciona intestinalis</name>
    <name type="common">Transparent sea squirt</name>
    <name type="synonym">Ascidia intestinalis</name>
    <dbReference type="NCBI Taxonomy" id="7719"/>
    <lineage>
        <taxon>Eukaryota</taxon>
        <taxon>Metazoa</taxon>
        <taxon>Chordata</taxon>
        <taxon>Tunicata</taxon>
        <taxon>Ascidiacea</taxon>
        <taxon>Phlebobranchia</taxon>
        <taxon>Cionidae</taxon>
        <taxon>Ciona</taxon>
    </lineage>
</organism>
<reference evidence="9" key="1">
    <citation type="journal article" date="2002" name="Science">
        <title>The draft genome of Ciona intestinalis: insights into chordate and vertebrate origins.</title>
        <authorList>
            <person name="Dehal P."/>
            <person name="Satou Y."/>
            <person name="Campbell R.K."/>
            <person name="Chapman J."/>
            <person name="Degnan B."/>
            <person name="De Tomaso A."/>
            <person name="Davidson B."/>
            <person name="Di Gregorio A."/>
            <person name="Gelpke M."/>
            <person name="Goodstein D.M."/>
            <person name="Harafuji N."/>
            <person name="Hastings K.E."/>
            <person name="Ho I."/>
            <person name="Hotta K."/>
            <person name="Huang W."/>
            <person name="Kawashima T."/>
            <person name="Lemaire P."/>
            <person name="Martinez D."/>
            <person name="Meinertzhagen I.A."/>
            <person name="Necula S."/>
            <person name="Nonaka M."/>
            <person name="Putnam N."/>
            <person name="Rash S."/>
            <person name="Saiga H."/>
            <person name="Satake M."/>
            <person name="Terry A."/>
            <person name="Yamada L."/>
            <person name="Wang H.G."/>
            <person name="Awazu S."/>
            <person name="Azumi K."/>
            <person name="Boore J."/>
            <person name="Branno M."/>
            <person name="Chin-Bow S."/>
            <person name="DeSantis R."/>
            <person name="Doyle S."/>
            <person name="Francino P."/>
            <person name="Keys D.N."/>
            <person name="Haga S."/>
            <person name="Hayashi H."/>
            <person name="Hino K."/>
            <person name="Imai K.S."/>
            <person name="Inaba K."/>
            <person name="Kano S."/>
            <person name="Kobayashi K."/>
            <person name="Kobayashi M."/>
            <person name="Lee B.I."/>
            <person name="Makabe K.W."/>
            <person name="Manohar C."/>
            <person name="Matassi G."/>
            <person name="Medina M."/>
            <person name="Mochizuki Y."/>
            <person name="Mount S."/>
            <person name="Morishita T."/>
            <person name="Miura S."/>
            <person name="Nakayama A."/>
            <person name="Nishizaka S."/>
            <person name="Nomoto H."/>
            <person name="Ohta F."/>
            <person name="Oishi K."/>
            <person name="Rigoutsos I."/>
            <person name="Sano M."/>
            <person name="Sasaki A."/>
            <person name="Sasakura Y."/>
            <person name="Shoguchi E."/>
            <person name="Shin-i T."/>
            <person name="Spagnuolo A."/>
            <person name="Stainier D."/>
            <person name="Suzuki M.M."/>
            <person name="Tassy O."/>
            <person name="Takatori N."/>
            <person name="Tokuoka M."/>
            <person name="Yagi K."/>
            <person name="Yoshizaki F."/>
            <person name="Wada S."/>
            <person name="Zhang C."/>
            <person name="Hyatt P.D."/>
            <person name="Larimer F."/>
            <person name="Detter C."/>
            <person name="Doggett N."/>
            <person name="Glavina T."/>
            <person name="Hawkins T."/>
            <person name="Richardson P."/>
            <person name="Lucas S."/>
            <person name="Kohara Y."/>
            <person name="Levine M."/>
            <person name="Satoh N."/>
            <person name="Rokhsar D.S."/>
        </authorList>
    </citation>
    <scope>NUCLEOTIDE SEQUENCE [LARGE SCALE GENOMIC DNA]</scope>
</reference>
<keyword evidence="2" id="KW-0597">Phosphoprotein</keyword>
<name>F6S0E6_CIOIN</name>
<dbReference type="AlphaFoldDB" id="F6S0E6"/>
<keyword evidence="4" id="KW-0472">Membrane</keyword>
<dbReference type="STRING" id="7719.ENSCINP00000022381"/>
<keyword evidence="9" id="KW-1185">Reference proteome</keyword>